<evidence type="ECO:0000259" key="10">
    <source>
        <dbReference type="Pfam" id="PF07730"/>
    </source>
</evidence>
<dbReference type="Pfam" id="PF13796">
    <property type="entry name" value="Sensor"/>
    <property type="match status" value="1"/>
</dbReference>
<gene>
    <name evidence="12" type="ORF">Drose_15140</name>
</gene>
<evidence type="ECO:0000313" key="12">
    <source>
        <dbReference type="EMBL" id="UWZ39451.1"/>
    </source>
</evidence>
<evidence type="ECO:0000313" key="13">
    <source>
        <dbReference type="Proteomes" id="UP001058271"/>
    </source>
</evidence>
<accession>A0ABY5ZD04</accession>
<dbReference type="InterPro" id="IPR011712">
    <property type="entry name" value="Sig_transdc_His_kin_sub3_dim/P"/>
</dbReference>
<dbReference type="RefSeq" id="WP_260728861.1">
    <property type="nucleotide sequence ID" value="NZ_BAAABS010000089.1"/>
</dbReference>
<dbReference type="InterPro" id="IPR050482">
    <property type="entry name" value="Sensor_HK_TwoCompSys"/>
</dbReference>
<reference evidence="12" key="1">
    <citation type="submission" date="2021-04" db="EMBL/GenBank/DDBJ databases">
        <title>Biosynthetic gene clusters of Dactylosporangioum roseum.</title>
        <authorList>
            <person name="Hartkoorn R.C."/>
            <person name="Beaudoing E."/>
            <person name="Hot D."/>
            <person name="Moureu S."/>
        </authorList>
    </citation>
    <scope>NUCLEOTIDE SEQUENCE</scope>
    <source>
        <strain evidence="12">NRRL B-16295</strain>
    </source>
</reference>
<evidence type="ECO:0000256" key="9">
    <source>
        <dbReference type="SAM" id="Phobius"/>
    </source>
</evidence>
<organism evidence="12 13">
    <name type="scientific">Dactylosporangium roseum</name>
    <dbReference type="NCBI Taxonomy" id="47989"/>
    <lineage>
        <taxon>Bacteria</taxon>
        <taxon>Bacillati</taxon>
        <taxon>Actinomycetota</taxon>
        <taxon>Actinomycetes</taxon>
        <taxon>Micromonosporales</taxon>
        <taxon>Micromonosporaceae</taxon>
        <taxon>Dactylosporangium</taxon>
    </lineage>
</organism>
<keyword evidence="4" id="KW-0808">Transferase</keyword>
<proteinExistence type="predicted"/>
<feature type="transmembrane region" description="Helical" evidence="9">
    <location>
        <begin position="69"/>
        <end position="86"/>
    </location>
</feature>
<feature type="domain" description="Putative sensor" evidence="11">
    <location>
        <begin position="36"/>
        <end position="202"/>
    </location>
</feature>
<dbReference type="Gene3D" id="1.20.5.1930">
    <property type="match status" value="1"/>
</dbReference>
<sequence>MIDQPSRVGNLRPAAQVLIVAGRAVVARQSLKGLAYLLLTVPLDLVSGILLLAGGVLSTILLITPLGTWLLALILRTAAGLGRLRLALAHRLRDERVPAPPRPTVRGGVFGWRRAMLTDPAGWRALAYTLAKLPVAIPSLLIGGGCYGYGLTMLTYVPLQEHPPEPWAIVGSSLAGLVLLLVAPWMLRSVLAVERMLIRGLLGPSQAAQRLADLRETRDQAVSDAHATLRRIERDLHDGAQAQLIGVGMHLTMIRELVAADAPPEHLRAAVDTAQDALTATVTQLRDLIRGIHPPVLDRGLHAALTTVAAGSPVSVTVSVDLPRRPPPAVESIAYFCACELLTNVGKHSAARTATLRIALRDGVLRIRTSDDGRGGAFPRAGGGLAGLAERIRVVDGRMVISSPPAGPTVVTVEIPCPGTGTD</sequence>
<dbReference type="PANTHER" id="PTHR24421">
    <property type="entry name" value="NITRATE/NITRITE SENSOR PROTEIN NARX-RELATED"/>
    <property type="match status" value="1"/>
</dbReference>
<feature type="transmembrane region" description="Helical" evidence="9">
    <location>
        <begin position="33"/>
        <end position="63"/>
    </location>
</feature>
<protein>
    <recommendedName>
        <fullName evidence="2">histidine kinase</fullName>
        <ecNumber evidence="2">2.7.13.3</ecNumber>
    </recommendedName>
</protein>
<keyword evidence="5" id="KW-0547">Nucleotide-binding</keyword>
<feature type="domain" description="Signal transduction histidine kinase subgroup 3 dimerisation and phosphoacceptor" evidence="10">
    <location>
        <begin position="230"/>
        <end position="297"/>
    </location>
</feature>
<keyword evidence="7" id="KW-0067">ATP-binding</keyword>
<evidence type="ECO:0000256" key="6">
    <source>
        <dbReference type="ARBA" id="ARBA00022777"/>
    </source>
</evidence>
<keyword evidence="9" id="KW-0812">Transmembrane</keyword>
<evidence type="ECO:0000256" key="4">
    <source>
        <dbReference type="ARBA" id="ARBA00022679"/>
    </source>
</evidence>
<keyword evidence="13" id="KW-1185">Reference proteome</keyword>
<dbReference type="PANTHER" id="PTHR24421:SF10">
    <property type="entry name" value="NITRATE_NITRITE SENSOR PROTEIN NARQ"/>
    <property type="match status" value="1"/>
</dbReference>
<keyword evidence="9" id="KW-0472">Membrane</keyword>
<keyword evidence="6" id="KW-0418">Kinase</keyword>
<dbReference type="Gene3D" id="3.30.565.10">
    <property type="entry name" value="Histidine kinase-like ATPase, C-terminal domain"/>
    <property type="match status" value="1"/>
</dbReference>
<comment type="catalytic activity">
    <reaction evidence="1">
        <text>ATP + protein L-histidine = ADP + protein N-phospho-L-histidine.</text>
        <dbReference type="EC" id="2.7.13.3"/>
    </reaction>
</comment>
<name>A0ABY5ZD04_9ACTN</name>
<dbReference type="Proteomes" id="UP001058271">
    <property type="component" value="Chromosome"/>
</dbReference>
<dbReference type="SUPFAM" id="SSF55874">
    <property type="entry name" value="ATPase domain of HSP90 chaperone/DNA topoisomerase II/histidine kinase"/>
    <property type="match status" value="1"/>
</dbReference>
<evidence type="ECO:0000259" key="11">
    <source>
        <dbReference type="Pfam" id="PF13796"/>
    </source>
</evidence>
<dbReference type="InterPro" id="IPR036890">
    <property type="entry name" value="HATPase_C_sf"/>
</dbReference>
<evidence type="ECO:0000256" key="5">
    <source>
        <dbReference type="ARBA" id="ARBA00022741"/>
    </source>
</evidence>
<keyword evidence="9" id="KW-1133">Transmembrane helix</keyword>
<dbReference type="EC" id="2.7.13.3" evidence="2"/>
<evidence type="ECO:0000256" key="7">
    <source>
        <dbReference type="ARBA" id="ARBA00022840"/>
    </source>
</evidence>
<keyword evidence="8" id="KW-0902">Two-component regulatory system</keyword>
<evidence type="ECO:0000256" key="3">
    <source>
        <dbReference type="ARBA" id="ARBA00022553"/>
    </source>
</evidence>
<evidence type="ECO:0000256" key="2">
    <source>
        <dbReference type="ARBA" id="ARBA00012438"/>
    </source>
</evidence>
<dbReference type="InterPro" id="IPR025828">
    <property type="entry name" value="Put_sensor_dom"/>
</dbReference>
<feature type="transmembrane region" description="Helical" evidence="9">
    <location>
        <begin position="133"/>
        <end position="155"/>
    </location>
</feature>
<feature type="transmembrane region" description="Helical" evidence="9">
    <location>
        <begin position="167"/>
        <end position="187"/>
    </location>
</feature>
<dbReference type="EMBL" id="CP073721">
    <property type="protein sequence ID" value="UWZ39451.1"/>
    <property type="molecule type" value="Genomic_DNA"/>
</dbReference>
<evidence type="ECO:0000256" key="1">
    <source>
        <dbReference type="ARBA" id="ARBA00000085"/>
    </source>
</evidence>
<dbReference type="Pfam" id="PF07730">
    <property type="entry name" value="HisKA_3"/>
    <property type="match status" value="1"/>
</dbReference>
<dbReference type="CDD" id="cd16917">
    <property type="entry name" value="HATPase_UhpB-NarQ-NarX-like"/>
    <property type="match status" value="1"/>
</dbReference>
<evidence type="ECO:0000256" key="8">
    <source>
        <dbReference type="ARBA" id="ARBA00023012"/>
    </source>
</evidence>
<keyword evidence="3" id="KW-0597">Phosphoprotein</keyword>